<keyword evidence="3" id="KW-1185">Reference proteome</keyword>
<feature type="region of interest" description="Disordered" evidence="1">
    <location>
        <begin position="567"/>
        <end position="595"/>
    </location>
</feature>
<feature type="compositionally biased region" description="Low complexity" evidence="1">
    <location>
        <begin position="344"/>
        <end position="367"/>
    </location>
</feature>
<sequence length="745" mass="77225">MHTELSLGCEACSIGPPARAESCEVIDPDLPGTGDAAGRAVGPAAASAGAGRAPAAPAAATRDAPGRRDSKDGLQQAPPTAGTAQAGAARPLPGLVLDSGRDASGDAGAGLAPSAAEEGEHGPLPGAPGVPACAGSALPGCGLVFVRRRPEEFSKPTGARSSLTAELRRLDRRTGCAAGDSVSPPGGHRWGLDAVRTLELRVHLAPYGGEAITVEVPACMCVAALSGEVMRQSRRRRRIQTSASCEVRVYDESQRQPDYSYPPFDPDLRLGSLGVRDVAMCPLTCPPGTPPSPPLAAPSEGCELSVAAVTPLADFCALARRMPCAAGASKTAPSIQGVHRPARGQRGSRAAAPGRGPTAPQRGSKGQESGRGGGDTHAGTGEIFMTITGDGEADGASWTEDEATVRRARQHSDTHLQLGGPPAPPLSQPRSRSMSMPSLEPLVTSGGFEAVPATSRAADRVPSPSAGARTLWLLLSEGAREAAPPLGPCGGAGCTGAPEAVALSAPGGVTLHEVLERLSRERGRRYDPVSFAIERLTGGATQRLDLNMQVKHLQPGAATLRVVQKYTPTASPSTPPPPLQSARAPEAEAGGAEHGPSLCSHPAFLLSEHAAAIATEYLVTVAVQGSRARPVECLLVVDRDLLRHRPPRRGVQGPEQRKGLFIGALLRKLGSLERGDPDIFSERNVRDITDIFPHGGTQSAFSVVYNCLSLGIGSDDSIELVYEAQTPTERADIFARLRFLQMVFK</sequence>
<evidence type="ECO:0000256" key="1">
    <source>
        <dbReference type="SAM" id="MobiDB-lite"/>
    </source>
</evidence>
<feature type="region of interest" description="Disordered" evidence="1">
    <location>
        <begin position="22"/>
        <end position="128"/>
    </location>
</feature>
<feature type="compositionally biased region" description="Low complexity" evidence="1">
    <location>
        <begin position="36"/>
        <end position="63"/>
    </location>
</feature>
<organism evidence="2 3">
    <name type="scientific">Prorocentrum cordatum</name>
    <dbReference type="NCBI Taxonomy" id="2364126"/>
    <lineage>
        <taxon>Eukaryota</taxon>
        <taxon>Sar</taxon>
        <taxon>Alveolata</taxon>
        <taxon>Dinophyceae</taxon>
        <taxon>Prorocentrales</taxon>
        <taxon>Prorocentraceae</taxon>
        <taxon>Prorocentrum</taxon>
    </lineage>
</organism>
<name>A0ABN9PTR1_9DINO</name>
<dbReference type="EMBL" id="CAUYUJ010001248">
    <property type="protein sequence ID" value="CAK0795036.1"/>
    <property type="molecule type" value="Genomic_DNA"/>
</dbReference>
<comment type="caution">
    <text evidence="2">The sequence shown here is derived from an EMBL/GenBank/DDBJ whole genome shotgun (WGS) entry which is preliminary data.</text>
</comment>
<feature type="compositionally biased region" description="Low complexity" evidence="1">
    <location>
        <begin position="428"/>
        <end position="442"/>
    </location>
</feature>
<feature type="region of interest" description="Disordered" evidence="1">
    <location>
        <begin position="327"/>
        <end position="445"/>
    </location>
</feature>
<evidence type="ECO:0000313" key="3">
    <source>
        <dbReference type="Proteomes" id="UP001189429"/>
    </source>
</evidence>
<feature type="compositionally biased region" description="Low complexity" evidence="1">
    <location>
        <begin position="76"/>
        <end position="89"/>
    </location>
</feature>
<reference evidence="2" key="1">
    <citation type="submission" date="2023-10" db="EMBL/GenBank/DDBJ databases">
        <authorList>
            <person name="Chen Y."/>
            <person name="Shah S."/>
            <person name="Dougan E. K."/>
            <person name="Thang M."/>
            <person name="Chan C."/>
        </authorList>
    </citation>
    <scope>NUCLEOTIDE SEQUENCE [LARGE SCALE GENOMIC DNA]</scope>
</reference>
<evidence type="ECO:0000313" key="2">
    <source>
        <dbReference type="EMBL" id="CAK0795036.1"/>
    </source>
</evidence>
<proteinExistence type="predicted"/>
<dbReference type="Proteomes" id="UP001189429">
    <property type="component" value="Unassembled WGS sequence"/>
</dbReference>
<gene>
    <name evidence="2" type="ORF">PCOR1329_LOCUS4822</name>
</gene>
<feature type="compositionally biased region" description="Low complexity" evidence="1">
    <location>
        <begin position="105"/>
        <end position="116"/>
    </location>
</feature>
<protein>
    <submittedName>
        <fullName evidence="2">Uncharacterized protein</fullName>
    </submittedName>
</protein>
<accession>A0ABN9PTR1</accession>